<protein>
    <submittedName>
        <fullName evidence="2">Uncharacterized protein</fullName>
    </submittedName>
</protein>
<evidence type="ECO:0000256" key="1">
    <source>
        <dbReference type="SAM" id="MobiDB-lite"/>
    </source>
</evidence>
<evidence type="ECO:0000313" key="2">
    <source>
        <dbReference type="EMBL" id="KAG7527264.1"/>
    </source>
</evidence>
<dbReference type="Proteomes" id="UP000812966">
    <property type="component" value="Unassembled WGS sequence"/>
</dbReference>
<feature type="region of interest" description="Disordered" evidence="1">
    <location>
        <begin position="37"/>
        <end position="57"/>
    </location>
</feature>
<feature type="region of interest" description="Disordered" evidence="1">
    <location>
        <begin position="1"/>
        <end position="24"/>
    </location>
</feature>
<reference evidence="2" key="1">
    <citation type="submission" date="2020-04" db="EMBL/GenBank/DDBJ databases">
        <title>Analysis of mating type loci in Filobasidium floriforme.</title>
        <authorList>
            <person name="Nowrousian M."/>
        </authorList>
    </citation>
    <scope>NUCLEOTIDE SEQUENCE</scope>
    <source>
        <strain evidence="2">CBS 6242</strain>
    </source>
</reference>
<name>A0A8K0JE40_9TREE</name>
<dbReference type="AlphaFoldDB" id="A0A8K0JE40"/>
<comment type="caution">
    <text evidence="2">The sequence shown here is derived from an EMBL/GenBank/DDBJ whole genome shotgun (WGS) entry which is preliminary data.</text>
</comment>
<sequence length="207" mass="22924">MSSEETANNGTIDSGTDGRSTPAASSFLSSFFSQFTAPDQTSRSGDTLPDPEDKQVISVKLCQKPTGSSNSSSPSSAQALLDHEILRQLSKLFNELEDASIVSFEEYPLTIAWWQEARVGRAPRYFLCLDRENLEKSVRNEREAIDQVTFEFLSKSLPGARPSGGFVQLWGTDDRAIELQTVACELKEKVKILVPDRRSLVQSGRMI</sequence>
<accession>A0A8K0JE40</accession>
<keyword evidence="3" id="KW-1185">Reference proteome</keyword>
<dbReference type="EMBL" id="JABELV010000362">
    <property type="protein sequence ID" value="KAG7527264.1"/>
    <property type="molecule type" value="Genomic_DNA"/>
</dbReference>
<organism evidence="2 3">
    <name type="scientific">Filobasidium floriforme</name>
    <dbReference type="NCBI Taxonomy" id="5210"/>
    <lineage>
        <taxon>Eukaryota</taxon>
        <taxon>Fungi</taxon>
        <taxon>Dikarya</taxon>
        <taxon>Basidiomycota</taxon>
        <taxon>Agaricomycotina</taxon>
        <taxon>Tremellomycetes</taxon>
        <taxon>Filobasidiales</taxon>
        <taxon>Filobasidiaceae</taxon>
        <taxon>Filobasidium</taxon>
    </lineage>
</organism>
<evidence type="ECO:0000313" key="3">
    <source>
        <dbReference type="Proteomes" id="UP000812966"/>
    </source>
</evidence>
<proteinExistence type="predicted"/>
<gene>
    <name evidence="2" type="ORF">FFLO_07108</name>
</gene>